<protein>
    <submittedName>
        <fullName evidence="1">Uncharacterized protein</fullName>
    </submittedName>
</protein>
<evidence type="ECO:0000313" key="1">
    <source>
        <dbReference type="EMBL" id="BCP66412.1"/>
    </source>
</evidence>
<gene>
    <name evidence="1" type="ORF">TthHB5018_13460</name>
</gene>
<proteinExistence type="predicted"/>
<sequence>MSPVEESPEEFLARFAAHRVEVRLYPEPWGSPLLEVQTPAGFVYAMDRGAPPAPVGEAWVLFHGLARKVARAQGKEGVFREGAAYRLVGTARPLEEGFYLLLARGLPVVVHWEGPMPEEAEVLLWPPLMLFRE</sequence>
<dbReference type="EMBL" id="AP024270">
    <property type="protein sequence ID" value="BCP66412.1"/>
    <property type="molecule type" value="Genomic_DNA"/>
</dbReference>
<evidence type="ECO:0000313" key="2">
    <source>
        <dbReference type="Proteomes" id="UP000596099"/>
    </source>
</evidence>
<organism evidence="1 2">
    <name type="scientific">Thermus thermophilus</name>
    <dbReference type="NCBI Taxonomy" id="274"/>
    <lineage>
        <taxon>Bacteria</taxon>
        <taxon>Thermotogati</taxon>
        <taxon>Deinococcota</taxon>
        <taxon>Deinococci</taxon>
        <taxon>Thermales</taxon>
        <taxon>Thermaceae</taxon>
        <taxon>Thermus</taxon>
    </lineage>
</organism>
<dbReference type="Proteomes" id="UP000596099">
    <property type="component" value="Chromosome"/>
</dbReference>
<reference evidence="2" key="1">
    <citation type="submission" date="2021-01" db="EMBL/GenBank/DDBJ databases">
        <title>Complete Genome Sequence of Thermus thermophilus Strain HB5018, Isolated from Mine Onsen Hot Spring.</title>
        <authorList>
            <person name="Miyazaki K."/>
            <person name="Moriya T."/>
            <person name="Nemoto N."/>
            <person name="Oshima T."/>
            <person name="Yura K."/>
            <person name="Bessho Y."/>
        </authorList>
    </citation>
    <scope>NUCLEOTIDE SEQUENCE [LARGE SCALE GENOMIC DNA]</scope>
    <source>
        <strain evidence="2">HB5018</strain>
    </source>
</reference>
<accession>A0A7R7YII5</accession>
<dbReference type="AlphaFoldDB" id="A0A7R7YII5"/>
<dbReference type="RefSeq" id="WP_201350771.1">
    <property type="nucleotide sequence ID" value="NZ_AP024270.1"/>
</dbReference>
<name>A0A7R7YII5_THETH</name>